<proteinExistence type="predicted"/>
<name>A0A937X363_9BACT</name>
<protein>
    <submittedName>
        <fullName evidence="1">Uncharacterized protein</fullName>
    </submittedName>
</protein>
<dbReference type="Proteomes" id="UP000703893">
    <property type="component" value="Unassembled WGS sequence"/>
</dbReference>
<organism evidence="1 2">
    <name type="scientific">Candidatus Tanganyikabacteria bacterium</name>
    <dbReference type="NCBI Taxonomy" id="2961651"/>
    <lineage>
        <taxon>Bacteria</taxon>
        <taxon>Bacillati</taxon>
        <taxon>Candidatus Sericytochromatia</taxon>
        <taxon>Candidatus Tanganyikabacteria</taxon>
    </lineage>
</organism>
<gene>
    <name evidence="1" type="ORF">FJZ00_02275</name>
</gene>
<reference evidence="1 2" key="1">
    <citation type="submission" date="2019-03" db="EMBL/GenBank/DDBJ databases">
        <title>Lake Tanganyika Metagenome-Assembled Genomes (MAGs).</title>
        <authorList>
            <person name="Tran P."/>
        </authorList>
    </citation>
    <scope>NUCLEOTIDE SEQUENCE [LARGE SCALE GENOMIC DNA]</scope>
    <source>
        <strain evidence="1">K_DeepCast_65m_m2_236</strain>
    </source>
</reference>
<evidence type="ECO:0000313" key="1">
    <source>
        <dbReference type="EMBL" id="MBM3273952.1"/>
    </source>
</evidence>
<evidence type="ECO:0000313" key="2">
    <source>
        <dbReference type="Proteomes" id="UP000703893"/>
    </source>
</evidence>
<sequence length="46" mass="5103">MAGQLRRLFPDTASRRAVYWTRATGPAAPALDWLEARVKAGLFKSV</sequence>
<comment type="caution">
    <text evidence="1">The sequence shown here is derived from an EMBL/GenBank/DDBJ whole genome shotgun (WGS) entry which is preliminary data.</text>
</comment>
<dbReference type="EMBL" id="VGJX01000084">
    <property type="protein sequence ID" value="MBM3273952.1"/>
    <property type="molecule type" value="Genomic_DNA"/>
</dbReference>
<dbReference type="AlphaFoldDB" id="A0A937X363"/>
<accession>A0A937X363</accession>